<comment type="caution">
    <text evidence="2">The sequence shown here is derived from an EMBL/GenBank/DDBJ whole genome shotgun (WGS) entry which is preliminary data.</text>
</comment>
<dbReference type="Proteomes" id="UP000238479">
    <property type="component" value="Chromosome 1"/>
</dbReference>
<organism evidence="2 3">
    <name type="scientific">Rosa chinensis</name>
    <name type="common">China rose</name>
    <dbReference type="NCBI Taxonomy" id="74649"/>
    <lineage>
        <taxon>Eukaryota</taxon>
        <taxon>Viridiplantae</taxon>
        <taxon>Streptophyta</taxon>
        <taxon>Embryophyta</taxon>
        <taxon>Tracheophyta</taxon>
        <taxon>Spermatophyta</taxon>
        <taxon>Magnoliopsida</taxon>
        <taxon>eudicotyledons</taxon>
        <taxon>Gunneridae</taxon>
        <taxon>Pentapetalae</taxon>
        <taxon>rosids</taxon>
        <taxon>fabids</taxon>
        <taxon>Rosales</taxon>
        <taxon>Rosaceae</taxon>
        <taxon>Rosoideae</taxon>
        <taxon>Rosoideae incertae sedis</taxon>
        <taxon>Rosa</taxon>
    </lineage>
</organism>
<feature type="compositionally biased region" description="Polar residues" evidence="1">
    <location>
        <begin position="47"/>
        <end position="65"/>
    </location>
</feature>
<accession>A0A2P6SNY5</accession>
<evidence type="ECO:0000256" key="1">
    <source>
        <dbReference type="SAM" id="MobiDB-lite"/>
    </source>
</evidence>
<dbReference type="EMBL" id="PDCK01000039">
    <property type="protein sequence ID" value="PRQ60363.1"/>
    <property type="molecule type" value="Genomic_DNA"/>
</dbReference>
<proteinExistence type="predicted"/>
<evidence type="ECO:0000313" key="3">
    <source>
        <dbReference type="Proteomes" id="UP000238479"/>
    </source>
</evidence>
<dbReference type="STRING" id="74649.A0A2P6SNY5"/>
<dbReference type="Gramene" id="PRQ60363">
    <property type="protein sequence ID" value="PRQ60363"/>
    <property type="gene ID" value="RchiOBHm_Chr1g0380361"/>
</dbReference>
<name>A0A2P6SNY5_ROSCH</name>
<reference evidence="2 3" key="1">
    <citation type="journal article" date="2018" name="Nat. Genet.">
        <title>The Rosa genome provides new insights in the design of modern roses.</title>
        <authorList>
            <person name="Bendahmane M."/>
        </authorList>
    </citation>
    <scope>NUCLEOTIDE SEQUENCE [LARGE SCALE GENOMIC DNA]</scope>
    <source>
        <strain evidence="3">cv. Old Blush</strain>
    </source>
</reference>
<keyword evidence="3" id="KW-1185">Reference proteome</keyword>
<evidence type="ECO:0000313" key="2">
    <source>
        <dbReference type="EMBL" id="PRQ60363.1"/>
    </source>
</evidence>
<sequence length="75" mass="8721">MSYDDCIKQRMEREAKGIKPREYDEEDTNIDDDDEDDDDDDFDFSFLNETVDMTTQPHVNGTESPGISDEGMFED</sequence>
<gene>
    <name evidence="2" type="ORF">RchiOBHm_Chr1g0380361</name>
</gene>
<protein>
    <submittedName>
        <fullName evidence="2">Uncharacterized protein</fullName>
    </submittedName>
</protein>
<feature type="region of interest" description="Disordered" evidence="1">
    <location>
        <begin position="1"/>
        <end position="75"/>
    </location>
</feature>
<dbReference type="AlphaFoldDB" id="A0A2P6SNY5"/>
<feature type="compositionally biased region" description="Basic and acidic residues" evidence="1">
    <location>
        <begin position="1"/>
        <end position="22"/>
    </location>
</feature>
<feature type="compositionally biased region" description="Acidic residues" evidence="1">
    <location>
        <begin position="23"/>
        <end position="43"/>
    </location>
</feature>